<dbReference type="GO" id="GO:0000278">
    <property type="term" value="P:mitotic cell cycle"/>
    <property type="evidence" value="ECO:0007669"/>
    <property type="project" value="TreeGrafter"/>
</dbReference>
<dbReference type="GO" id="GO:0016459">
    <property type="term" value="C:myosin complex"/>
    <property type="evidence" value="ECO:0007669"/>
    <property type="project" value="UniProtKB-KW"/>
</dbReference>
<dbReference type="SUPFAM" id="SSF52540">
    <property type="entry name" value="P-loop containing nucleoside triphosphate hydrolases"/>
    <property type="match status" value="1"/>
</dbReference>
<evidence type="ECO:0000256" key="9">
    <source>
        <dbReference type="ARBA" id="ARBA00023175"/>
    </source>
</evidence>
<evidence type="ECO:0000256" key="8">
    <source>
        <dbReference type="ARBA" id="ARBA00023123"/>
    </source>
</evidence>
<keyword evidence="9" id="KW-0505">Motor protein</keyword>
<evidence type="ECO:0000256" key="5">
    <source>
        <dbReference type="ARBA" id="ARBA00022840"/>
    </source>
</evidence>
<keyword evidence="4" id="KW-0547">Nucleotide-binding</keyword>
<dbReference type="Gene3D" id="1.20.5.190">
    <property type="match status" value="2"/>
</dbReference>
<dbReference type="InterPro" id="IPR027417">
    <property type="entry name" value="P-loop_NTPase"/>
</dbReference>
<evidence type="ECO:0000256" key="4">
    <source>
        <dbReference type="ARBA" id="ARBA00022741"/>
    </source>
</evidence>
<keyword evidence="11" id="KW-1185">Reference proteome</keyword>
<dbReference type="SMART" id="SM00015">
    <property type="entry name" value="IQ"/>
    <property type="match status" value="4"/>
</dbReference>
<protein>
    <submittedName>
        <fullName evidence="10">Myosin-6</fullName>
    </submittedName>
</protein>
<gene>
    <name evidence="10" type="ORF">CJ030_MR6G006526</name>
</gene>
<evidence type="ECO:0000256" key="6">
    <source>
        <dbReference type="ARBA" id="ARBA00022860"/>
    </source>
</evidence>
<dbReference type="GO" id="GO:0000922">
    <property type="term" value="C:spindle pole"/>
    <property type="evidence" value="ECO:0007669"/>
    <property type="project" value="TreeGrafter"/>
</dbReference>
<dbReference type="InterPro" id="IPR051185">
    <property type="entry name" value="ASPM"/>
</dbReference>
<keyword evidence="8" id="KW-0518">Myosin</keyword>
<keyword evidence="7" id="KW-0175">Coiled coil</keyword>
<dbReference type="Pfam" id="PF00612">
    <property type="entry name" value="IQ"/>
    <property type="match status" value="3"/>
</dbReference>
<evidence type="ECO:0000256" key="3">
    <source>
        <dbReference type="ARBA" id="ARBA00022737"/>
    </source>
</evidence>
<dbReference type="EMBL" id="RXIC02000024">
    <property type="protein sequence ID" value="KAB1208663.1"/>
    <property type="molecule type" value="Genomic_DNA"/>
</dbReference>
<dbReference type="InterPro" id="IPR000048">
    <property type="entry name" value="IQ_motif_EF-hand-BS"/>
</dbReference>
<dbReference type="GO" id="GO:0051295">
    <property type="term" value="P:establishment of meiotic spindle localization"/>
    <property type="evidence" value="ECO:0007669"/>
    <property type="project" value="TreeGrafter"/>
</dbReference>
<dbReference type="GO" id="GO:0005524">
    <property type="term" value="F:ATP binding"/>
    <property type="evidence" value="ECO:0007669"/>
    <property type="project" value="UniProtKB-KW"/>
</dbReference>
<dbReference type="PROSITE" id="PS50096">
    <property type="entry name" value="IQ"/>
    <property type="match status" value="3"/>
</dbReference>
<organism evidence="10 11">
    <name type="scientific">Morella rubra</name>
    <name type="common">Chinese bayberry</name>
    <dbReference type="NCBI Taxonomy" id="262757"/>
    <lineage>
        <taxon>Eukaryota</taxon>
        <taxon>Viridiplantae</taxon>
        <taxon>Streptophyta</taxon>
        <taxon>Embryophyta</taxon>
        <taxon>Tracheophyta</taxon>
        <taxon>Spermatophyta</taxon>
        <taxon>Magnoliopsida</taxon>
        <taxon>eudicotyledons</taxon>
        <taxon>Gunneridae</taxon>
        <taxon>Pentapetalae</taxon>
        <taxon>rosids</taxon>
        <taxon>fabids</taxon>
        <taxon>Fagales</taxon>
        <taxon>Myricaceae</taxon>
        <taxon>Morella</taxon>
    </lineage>
</organism>
<proteinExistence type="predicted"/>
<dbReference type="Proteomes" id="UP000516437">
    <property type="component" value="Chromosome 6"/>
</dbReference>
<dbReference type="PANTHER" id="PTHR22706">
    <property type="entry name" value="ASSEMBLY FACTOR FOR SPINDLE MICROTUBULES"/>
    <property type="match status" value="1"/>
</dbReference>
<dbReference type="OrthoDB" id="6108017at2759"/>
<comment type="subcellular location">
    <subcellularLocation>
        <location evidence="1">Cytoplasm</location>
    </subcellularLocation>
</comment>
<dbReference type="GO" id="GO:0005516">
    <property type="term" value="F:calmodulin binding"/>
    <property type="evidence" value="ECO:0007669"/>
    <property type="project" value="UniProtKB-KW"/>
</dbReference>
<evidence type="ECO:0000256" key="7">
    <source>
        <dbReference type="ARBA" id="ARBA00023054"/>
    </source>
</evidence>
<dbReference type="FunFam" id="1.20.5.190:FF:000001">
    <property type="entry name" value="unconventional myosin-Va"/>
    <property type="match status" value="1"/>
</dbReference>
<dbReference type="AlphaFoldDB" id="A0A6A1V7D7"/>
<name>A0A6A1V7D7_9ROSI</name>
<accession>A0A6A1V7D7</accession>
<keyword evidence="2" id="KW-0963">Cytoplasm</keyword>
<evidence type="ECO:0000313" key="11">
    <source>
        <dbReference type="Proteomes" id="UP000516437"/>
    </source>
</evidence>
<keyword evidence="6" id="KW-0112">Calmodulin-binding</keyword>
<keyword evidence="3" id="KW-0677">Repeat</keyword>
<evidence type="ECO:0000256" key="1">
    <source>
        <dbReference type="ARBA" id="ARBA00004496"/>
    </source>
</evidence>
<dbReference type="GO" id="GO:0007051">
    <property type="term" value="P:spindle organization"/>
    <property type="evidence" value="ECO:0007669"/>
    <property type="project" value="TreeGrafter"/>
</dbReference>
<dbReference type="PANTHER" id="PTHR22706:SF1">
    <property type="entry name" value="ASSEMBLY FACTOR FOR SPINDLE MICROTUBULES"/>
    <property type="match status" value="1"/>
</dbReference>
<evidence type="ECO:0000256" key="2">
    <source>
        <dbReference type="ARBA" id="ARBA00022490"/>
    </source>
</evidence>
<keyword evidence="5" id="KW-0067">ATP-binding</keyword>
<reference evidence="10 11" key="1">
    <citation type="journal article" date="2019" name="Plant Biotechnol. J.">
        <title>The red bayberry genome and genetic basis of sex determination.</title>
        <authorList>
            <person name="Jia H.M."/>
            <person name="Jia H.J."/>
            <person name="Cai Q.L."/>
            <person name="Wang Y."/>
            <person name="Zhao H.B."/>
            <person name="Yang W.F."/>
            <person name="Wang G.Y."/>
            <person name="Li Y.H."/>
            <person name="Zhan D.L."/>
            <person name="Shen Y.T."/>
            <person name="Niu Q.F."/>
            <person name="Chang L."/>
            <person name="Qiu J."/>
            <person name="Zhao L."/>
            <person name="Xie H.B."/>
            <person name="Fu W.Y."/>
            <person name="Jin J."/>
            <person name="Li X.W."/>
            <person name="Jiao Y."/>
            <person name="Zhou C.C."/>
            <person name="Tu T."/>
            <person name="Chai C.Y."/>
            <person name="Gao J.L."/>
            <person name="Fan L.J."/>
            <person name="van de Weg E."/>
            <person name="Wang J.Y."/>
            <person name="Gao Z.S."/>
        </authorList>
    </citation>
    <scope>NUCLEOTIDE SEQUENCE [LARGE SCALE GENOMIC DNA]</scope>
    <source>
        <tissue evidence="10">Leaves</tissue>
    </source>
</reference>
<comment type="caution">
    <text evidence="10">The sequence shown here is derived from an EMBL/GenBank/DDBJ whole genome shotgun (WGS) entry which is preliminary data.</text>
</comment>
<dbReference type="GO" id="GO:0005737">
    <property type="term" value="C:cytoplasm"/>
    <property type="evidence" value="ECO:0007669"/>
    <property type="project" value="UniProtKB-SubCell"/>
</dbReference>
<dbReference type="FunFam" id="1.20.5.190:FF:000018">
    <property type="entry name" value="Myosin XI D"/>
    <property type="match status" value="1"/>
</dbReference>
<evidence type="ECO:0000313" key="10">
    <source>
        <dbReference type="EMBL" id="KAB1208663.1"/>
    </source>
</evidence>
<sequence length="206" mass="23669">MAELDSLRIEVLGRSACIIQRKTRSYLARKSFVLVRQSAIQIQTACRGQLARQVYECMRREASSLMIQRDLRMYLARKAYKELHSSAVSIQTGMRGMAVRIELRFRRQTRAAIIIQEPQSATPVKKFGTESDSKFRRSLAERQHESVDALISCVTMNIGFNHGKPVAAFTIYKCLLHWKSFEAERTSVFDRLIQMIGSAIEVTRYT</sequence>